<keyword evidence="3" id="KW-1185">Reference proteome</keyword>
<evidence type="ECO:0000259" key="1">
    <source>
        <dbReference type="PROSITE" id="PS50146"/>
    </source>
</evidence>
<dbReference type="Gene3D" id="3.40.50.10330">
    <property type="entry name" value="Probable inorganic polyphosphate/atp-NAD kinase, domain 1"/>
    <property type="match status" value="1"/>
</dbReference>
<dbReference type="GO" id="GO:0005737">
    <property type="term" value="C:cytoplasm"/>
    <property type="evidence" value="ECO:0007669"/>
    <property type="project" value="TreeGrafter"/>
</dbReference>
<dbReference type="GO" id="GO:0001727">
    <property type="term" value="F:lipid kinase activity"/>
    <property type="evidence" value="ECO:0007669"/>
    <property type="project" value="TreeGrafter"/>
</dbReference>
<evidence type="ECO:0000313" key="3">
    <source>
        <dbReference type="Proteomes" id="UP000001072"/>
    </source>
</evidence>
<dbReference type="OrthoDB" id="336240at2759"/>
<dbReference type="InterPro" id="IPR050187">
    <property type="entry name" value="Lipid_Phosphate_FormReg"/>
</dbReference>
<dbReference type="VEuPathDB" id="FungiDB:MELLADRAFT_115838"/>
<dbReference type="PROSITE" id="PS50146">
    <property type="entry name" value="DAGK"/>
    <property type="match status" value="1"/>
</dbReference>
<reference evidence="3" key="1">
    <citation type="journal article" date="2011" name="Proc. Natl. Acad. Sci. U.S.A.">
        <title>Obligate biotrophy features unraveled by the genomic analysis of rust fungi.</title>
        <authorList>
            <person name="Duplessis S."/>
            <person name="Cuomo C.A."/>
            <person name="Lin Y.-C."/>
            <person name="Aerts A."/>
            <person name="Tisserant E."/>
            <person name="Veneault-Fourrey C."/>
            <person name="Joly D.L."/>
            <person name="Hacquard S."/>
            <person name="Amselem J."/>
            <person name="Cantarel B.L."/>
            <person name="Chiu R."/>
            <person name="Coutinho P.M."/>
            <person name="Feau N."/>
            <person name="Field M."/>
            <person name="Frey P."/>
            <person name="Gelhaye E."/>
            <person name="Goldberg J."/>
            <person name="Grabherr M.G."/>
            <person name="Kodira C.D."/>
            <person name="Kohler A."/>
            <person name="Kuees U."/>
            <person name="Lindquist E.A."/>
            <person name="Lucas S.M."/>
            <person name="Mago R."/>
            <person name="Mauceli E."/>
            <person name="Morin E."/>
            <person name="Murat C."/>
            <person name="Pangilinan J.L."/>
            <person name="Park R."/>
            <person name="Pearson M."/>
            <person name="Quesneville H."/>
            <person name="Rouhier N."/>
            <person name="Sakthikumar S."/>
            <person name="Salamov A.A."/>
            <person name="Schmutz J."/>
            <person name="Selles B."/>
            <person name="Shapiro H."/>
            <person name="Tanguay P."/>
            <person name="Tuskan G.A."/>
            <person name="Henrissat B."/>
            <person name="Van de Peer Y."/>
            <person name="Rouze P."/>
            <person name="Ellis J.G."/>
            <person name="Dodds P.N."/>
            <person name="Schein J.E."/>
            <person name="Zhong S."/>
            <person name="Hamelin R.C."/>
            <person name="Grigoriev I.V."/>
            <person name="Szabo L.J."/>
            <person name="Martin F."/>
        </authorList>
    </citation>
    <scope>NUCLEOTIDE SEQUENCE [LARGE SCALE GENOMIC DNA]</scope>
    <source>
        <strain evidence="3">98AG31 / pathotype 3-4-7</strain>
    </source>
</reference>
<dbReference type="Pfam" id="PF00781">
    <property type="entry name" value="DAGK_cat"/>
    <property type="match status" value="1"/>
</dbReference>
<organism evidence="3">
    <name type="scientific">Melampsora larici-populina (strain 98AG31 / pathotype 3-4-7)</name>
    <name type="common">Poplar leaf rust fungus</name>
    <dbReference type="NCBI Taxonomy" id="747676"/>
    <lineage>
        <taxon>Eukaryota</taxon>
        <taxon>Fungi</taxon>
        <taxon>Dikarya</taxon>
        <taxon>Basidiomycota</taxon>
        <taxon>Pucciniomycotina</taxon>
        <taxon>Pucciniomycetes</taxon>
        <taxon>Pucciniales</taxon>
        <taxon>Melampsoraceae</taxon>
        <taxon>Melampsora</taxon>
    </lineage>
</organism>
<sequence length="501" mass="55525">MTEMAKDARSDHQGDERDYLFYVLPSSNLTNSTTAGGLCWLEASQECETKNDTNPNEVRLALPKLVTAPPSHHAINIVSEKIIPFVQPSADSLDTSTSVDWHVIWNPAAGKRRAKAWLEQLVIPLLTFAGARFKVHETSLPTTNDSKNKNVHQDIFSLTPDQAKPIDRGHPKVILMGGDGTTYDFLNQITTYDPSTGKPIIPSFELLIIPLGTANALFFSAHPSASDLNKPRNVLRSLLLALFSTTAPPSEQVSKTLQLAHVRVFDSDHQLTHQAIAHVVISTALHAAILHTADQLRDSPEFEGSSRFFEAFKRNNTRLWKASLLLLPITSPDSGSSSSILRYEPDDEKFITISESDQDTLMEGEFSYFTSCLIDRLEANFVIAPMRSSLTYESNHSIDIVVLRPKRDIRMKDLVGDELGTASAHQVTEVMSGASNSGHHLQLTLPDGQPTVEYFRCGGWEWRSSSPDQEVCIDGMLIKIPENGSVQCAVINNTTHRVIMW</sequence>
<dbReference type="PANTHER" id="PTHR12358">
    <property type="entry name" value="SPHINGOSINE KINASE"/>
    <property type="match status" value="1"/>
</dbReference>
<dbReference type="KEGG" id="mlr:MELLADRAFT_115838"/>
<dbReference type="InterPro" id="IPR016064">
    <property type="entry name" value="NAD/diacylglycerol_kinase_sf"/>
</dbReference>
<dbReference type="eggNOG" id="ENOG502S4SP">
    <property type="taxonomic scope" value="Eukaryota"/>
</dbReference>
<evidence type="ECO:0000313" key="2">
    <source>
        <dbReference type="EMBL" id="EGG09146.1"/>
    </source>
</evidence>
<dbReference type="STRING" id="747676.F4RER4"/>
<dbReference type="InterPro" id="IPR001206">
    <property type="entry name" value="Diacylglycerol_kinase_cat_dom"/>
</dbReference>
<dbReference type="AlphaFoldDB" id="F4RER4"/>
<dbReference type="PANTHER" id="PTHR12358:SF105">
    <property type="entry name" value="DAGKC DOMAIN-CONTAINING PROTEIN"/>
    <property type="match status" value="1"/>
</dbReference>
<protein>
    <recommendedName>
        <fullName evidence="1">DAGKc domain-containing protein</fullName>
    </recommendedName>
</protein>
<dbReference type="HOGENOM" id="CLU_544088_0_0_1"/>
<gene>
    <name evidence="2" type="ORF">MELLADRAFT_115838</name>
</gene>
<dbReference type="GO" id="GO:0046512">
    <property type="term" value="P:sphingosine biosynthetic process"/>
    <property type="evidence" value="ECO:0007669"/>
    <property type="project" value="TreeGrafter"/>
</dbReference>
<dbReference type="GeneID" id="18925691"/>
<dbReference type="RefSeq" id="XP_007407506.1">
    <property type="nucleotide sequence ID" value="XM_007407444.1"/>
</dbReference>
<dbReference type="SUPFAM" id="SSF111331">
    <property type="entry name" value="NAD kinase/diacylglycerol kinase-like"/>
    <property type="match status" value="1"/>
</dbReference>
<proteinExistence type="predicted"/>
<dbReference type="EMBL" id="GL883098">
    <property type="protein sequence ID" value="EGG09146.1"/>
    <property type="molecule type" value="Genomic_DNA"/>
</dbReference>
<dbReference type="InterPro" id="IPR017438">
    <property type="entry name" value="ATP-NAD_kinase_N"/>
</dbReference>
<feature type="domain" description="DAGKc" evidence="1">
    <location>
        <begin position="96"/>
        <end position="241"/>
    </location>
</feature>
<dbReference type="InParanoid" id="F4RER4"/>
<dbReference type="Proteomes" id="UP000001072">
    <property type="component" value="Unassembled WGS sequence"/>
</dbReference>
<accession>F4RER4</accession>
<dbReference type="GO" id="GO:0016020">
    <property type="term" value="C:membrane"/>
    <property type="evidence" value="ECO:0007669"/>
    <property type="project" value="TreeGrafter"/>
</dbReference>
<dbReference type="Gene3D" id="2.60.200.40">
    <property type="match status" value="1"/>
</dbReference>
<name>F4RER4_MELLP</name>